<evidence type="ECO:0000313" key="1">
    <source>
        <dbReference type="EMBL" id="ARS91585.1"/>
    </source>
</evidence>
<dbReference type="OrthoDB" id="189889at2157"/>
<dbReference type="AlphaFoldDB" id="A0A2Z2HYU5"/>
<proteinExistence type="predicted"/>
<dbReference type="RefSeq" id="WP_086889953.1">
    <property type="nucleotide sequence ID" value="NZ_CP019893.1"/>
</dbReference>
<evidence type="ECO:0000313" key="2">
    <source>
        <dbReference type="Proteomes" id="UP000250088"/>
    </source>
</evidence>
<dbReference type="GeneID" id="32896185"/>
<accession>A0A2Z2HYU5</accession>
<gene>
    <name evidence="1" type="ORF">B1756_18890</name>
</gene>
<dbReference type="EMBL" id="CP019893">
    <property type="protein sequence ID" value="ARS91585.1"/>
    <property type="molecule type" value="Genomic_DNA"/>
</dbReference>
<dbReference type="InterPro" id="IPR058264">
    <property type="entry name" value="DUF7958"/>
</dbReference>
<organism evidence="1 2">
    <name type="scientific">Natrarchaeobaculum aegyptiacum</name>
    <dbReference type="NCBI Taxonomy" id="745377"/>
    <lineage>
        <taxon>Archaea</taxon>
        <taxon>Methanobacteriati</taxon>
        <taxon>Methanobacteriota</taxon>
        <taxon>Stenosarchaea group</taxon>
        <taxon>Halobacteria</taxon>
        <taxon>Halobacteriales</taxon>
        <taxon>Natrialbaceae</taxon>
        <taxon>Natrarchaeobaculum</taxon>
    </lineage>
</organism>
<dbReference type="KEGG" id="naj:B1756_18890"/>
<dbReference type="Proteomes" id="UP000250088">
    <property type="component" value="Chromosome"/>
</dbReference>
<reference evidence="2" key="1">
    <citation type="submission" date="2017-02" db="EMBL/GenBank/DDBJ databases">
        <title>Natronthermophilus aegyptiacus gen. nov.,sp. nov., an aerobic, extremely halophilic alkalithermophilic archaeon isolated from the athalassohaline Wadi An Natrun, Egypt.</title>
        <authorList>
            <person name="Zhao B."/>
        </authorList>
    </citation>
    <scope>NUCLEOTIDE SEQUENCE [LARGE SCALE GENOMIC DNA]</scope>
    <source>
        <strain evidence="2">JW/NM-HA 15</strain>
    </source>
</reference>
<sequence length="213" mass="24793">MNEAHTHHVLFDWDGNLIGHVHERYTEETQTDPEPSRILKRVQFRARYEAHRETDAHCLGSIVNIDVIEDAITVLEALDIRQIMDHFEPFFNTIRSPPVDREVVAFTALFLSLNDSRDELVGQSDPITFYQENGELVNTDVTLRKEPDVHITIPPLEHCFACDKQFRDLIVRHLECQVRDLYYKQGCQPPERYRIEGRGLDEPGIVPFDEQAK</sequence>
<dbReference type="Pfam" id="PF25858">
    <property type="entry name" value="DUF7958"/>
    <property type="match status" value="1"/>
</dbReference>
<protein>
    <submittedName>
        <fullName evidence="1">Uncharacterized protein</fullName>
    </submittedName>
</protein>
<keyword evidence="2" id="KW-1185">Reference proteome</keyword>
<name>A0A2Z2HYU5_9EURY</name>